<evidence type="ECO:0000256" key="1">
    <source>
        <dbReference type="ARBA" id="ARBA00008635"/>
    </source>
</evidence>
<dbReference type="AlphaFoldDB" id="A0A1F7JKS8"/>
<dbReference type="EMBL" id="MGAY01000045">
    <property type="protein sequence ID" value="OGK56187.1"/>
    <property type="molecule type" value="Genomic_DNA"/>
</dbReference>
<dbReference type="SUPFAM" id="SSF109854">
    <property type="entry name" value="DinB/YfiT-like putative metalloenzymes"/>
    <property type="match status" value="1"/>
</dbReference>
<proteinExistence type="inferred from homology"/>
<protein>
    <recommendedName>
        <fullName evidence="5">DinB-like domain-containing protein</fullName>
    </recommendedName>
</protein>
<dbReference type="GO" id="GO:0046872">
    <property type="term" value="F:metal ion binding"/>
    <property type="evidence" value="ECO:0007669"/>
    <property type="project" value="UniProtKB-KW"/>
</dbReference>
<accession>A0A1F7JKS8</accession>
<keyword evidence="2" id="KW-0479">Metal-binding</keyword>
<sequence length="161" mass="18686">MKKGKVINQLTNAHKELQEVLDQLSKSNTNYLKIKCGGWSIKDILSHLIEWKHRFVSDFDEILSNSQKWEVKIHDQNYIEEVNQQAVKIAKQKSDDWIYQNWQESLDPVIKKINSLTPSQWQTILKSTLFDYRYHGALHEAGHAKEILAANSARPSESGKI</sequence>
<dbReference type="Pfam" id="PF05163">
    <property type="entry name" value="DinB"/>
    <property type="match status" value="1"/>
</dbReference>
<dbReference type="Proteomes" id="UP000176376">
    <property type="component" value="Unassembled WGS sequence"/>
</dbReference>
<dbReference type="InterPro" id="IPR034660">
    <property type="entry name" value="DinB/YfiT-like"/>
</dbReference>
<evidence type="ECO:0000313" key="3">
    <source>
        <dbReference type="EMBL" id="OGK56187.1"/>
    </source>
</evidence>
<comment type="similarity">
    <text evidence="1">Belongs to the DinB family.</text>
</comment>
<organism evidence="3 4">
    <name type="scientific">Candidatus Roizmanbacteria bacterium RIFCSPLOWO2_02_FULL_38_10</name>
    <dbReference type="NCBI Taxonomy" id="1802074"/>
    <lineage>
        <taxon>Bacteria</taxon>
        <taxon>Candidatus Roizmaniibacteriota</taxon>
    </lineage>
</organism>
<evidence type="ECO:0000256" key="2">
    <source>
        <dbReference type="ARBA" id="ARBA00022723"/>
    </source>
</evidence>
<reference evidence="3 4" key="1">
    <citation type="journal article" date="2016" name="Nat. Commun.">
        <title>Thousands of microbial genomes shed light on interconnected biogeochemical processes in an aquifer system.</title>
        <authorList>
            <person name="Anantharaman K."/>
            <person name="Brown C.T."/>
            <person name="Hug L.A."/>
            <person name="Sharon I."/>
            <person name="Castelle C.J."/>
            <person name="Probst A.J."/>
            <person name="Thomas B.C."/>
            <person name="Singh A."/>
            <person name="Wilkins M.J."/>
            <person name="Karaoz U."/>
            <person name="Brodie E.L."/>
            <person name="Williams K.H."/>
            <person name="Hubbard S.S."/>
            <person name="Banfield J.F."/>
        </authorList>
    </citation>
    <scope>NUCLEOTIDE SEQUENCE [LARGE SCALE GENOMIC DNA]</scope>
</reference>
<dbReference type="InterPro" id="IPR007837">
    <property type="entry name" value="DinB"/>
</dbReference>
<gene>
    <name evidence="3" type="ORF">A3J15_01695</name>
</gene>
<evidence type="ECO:0000313" key="4">
    <source>
        <dbReference type="Proteomes" id="UP000176376"/>
    </source>
</evidence>
<comment type="caution">
    <text evidence="3">The sequence shown here is derived from an EMBL/GenBank/DDBJ whole genome shotgun (WGS) entry which is preliminary data.</text>
</comment>
<dbReference type="Gene3D" id="1.20.120.450">
    <property type="entry name" value="dinb family like domain"/>
    <property type="match status" value="1"/>
</dbReference>
<evidence type="ECO:0008006" key="5">
    <source>
        <dbReference type="Google" id="ProtNLM"/>
    </source>
</evidence>
<name>A0A1F7JKS8_9BACT</name>